<dbReference type="PANTHER" id="PTHR31109:SF2">
    <property type="entry name" value="RIBOSOME BIOGENESIS PROTEIN SLX9 HOMOLOG"/>
    <property type="match status" value="1"/>
</dbReference>
<organism evidence="5 6">
    <name type="scientific">Aplysia californica</name>
    <name type="common">California sea hare</name>
    <dbReference type="NCBI Taxonomy" id="6500"/>
    <lineage>
        <taxon>Eukaryota</taxon>
        <taxon>Metazoa</taxon>
        <taxon>Spiralia</taxon>
        <taxon>Lophotrochozoa</taxon>
        <taxon>Mollusca</taxon>
        <taxon>Gastropoda</taxon>
        <taxon>Heterobranchia</taxon>
        <taxon>Euthyneura</taxon>
        <taxon>Tectipleura</taxon>
        <taxon>Aplysiida</taxon>
        <taxon>Aplysioidea</taxon>
        <taxon>Aplysiidae</taxon>
        <taxon>Aplysia</taxon>
    </lineage>
</organism>
<keyword evidence="3" id="KW-0539">Nucleus</keyword>
<sequence length="223" mass="25367">MAKMKRARQKFHAAAQKSKTKEQSSKQSATDGDAEMQDDANISRLMMPPPCAPAGVPHGDSLFKDVDLSGLHLLKQKLPDFDACSSVTSKTFKGQNLKKKEKLQLRREAWMAKMDSIQSAKQKNKQRKQKQNTPIVGDLTPMEDALPTLELLLKKSAPLDAKKETDEKSRSIPKERKRKKQMLDDISLFHRVHQHPMFQENAAATIKDHLKHKLKQEEQEMCS</sequence>
<gene>
    <name evidence="6" type="primary">LOC101845852</name>
</gene>
<dbReference type="RefSeq" id="XP_005099968.1">
    <property type="nucleotide sequence ID" value="XM_005099911.3"/>
</dbReference>
<dbReference type="InterPro" id="IPR028160">
    <property type="entry name" value="Slx9-like"/>
</dbReference>
<keyword evidence="5" id="KW-1185">Reference proteome</keyword>
<feature type="compositionally biased region" description="Basic residues" evidence="4">
    <location>
        <begin position="1"/>
        <end position="11"/>
    </location>
</feature>
<feature type="region of interest" description="Disordered" evidence="4">
    <location>
        <begin position="157"/>
        <end position="183"/>
    </location>
</feature>
<name>A0ABM0JRN1_APLCA</name>
<evidence type="ECO:0000256" key="1">
    <source>
        <dbReference type="ARBA" id="ARBA00004604"/>
    </source>
</evidence>
<evidence type="ECO:0000313" key="5">
    <source>
        <dbReference type="Proteomes" id="UP000694888"/>
    </source>
</evidence>
<comment type="similarity">
    <text evidence="2">Belongs to the SLX9 family.</text>
</comment>
<feature type="compositionally biased region" description="Basic and acidic residues" evidence="4">
    <location>
        <begin position="160"/>
        <end position="174"/>
    </location>
</feature>
<dbReference type="GeneID" id="101845852"/>
<proteinExistence type="inferred from homology"/>
<feature type="region of interest" description="Disordered" evidence="4">
    <location>
        <begin position="117"/>
        <end position="141"/>
    </location>
</feature>
<evidence type="ECO:0000256" key="3">
    <source>
        <dbReference type="ARBA" id="ARBA00023242"/>
    </source>
</evidence>
<reference evidence="6" key="1">
    <citation type="submission" date="2025-08" db="UniProtKB">
        <authorList>
            <consortium name="RefSeq"/>
        </authorList>
    </citation>
    <scope>IDENTIFICATION</scope>
</reference>
<accession>A0ABM0JRN1</accession>
<comment type="subcellular location">
    <subcellularLocation>
        <location evidence="1">Nucleus</location>
        <location evidence="1">Nucleolus</location>
    </subcellularLocation>
</comment>
<evidence type="ECO:0000313" key="6">
    <source>
        <dbReference type="RefSeq" id="XP_005099968.1"/>
    </source>
</evidence>
<dbReference type="Proteomes" id="UP000694888">
    <property type="component" value="Unplaced"/>
</dbReference>
<feature type="region of interest" description="Disordered" evidence="4">
    <location>
        <begin position="1"/>
        <end position="62"/>
    </location>
</feature>
<evidence type="ECO:0000256" key="2">
    <source>
        <dbReference type="ARBA" id="ARBA00011022"/>
    </source>
</evidence>
<evidence type="ECO:0000256" key="4">
    <source>
        <dbReference type="SAM" id="MobiDB-lite"/>
    </source>
</evidence>
<dbReference type="Pfam" id="PF15341">
    <property type="entry name" value="SLX9"/>
    <property type="match status" value="1"/>
</dbReference>
<protein>
    <submittedName>
        <fullName evidence="6">Protein FAM207A</fullName>
    </submittedName>
</protein>
<dbReference type="PANTHER" id="PTHR31109">
    <property type="entry name" value="PROTEIN FAM207A"/>
    <property type="match status" value="1"/>
</dbReference>